<reference evidence="1" key="1">
    <citation type="submission" date="2022-04" db="EMBL/GenBank/DDBJ databases">
        <title>Chromosome-scale genome assembly of Holotrichia oblita Faldermann.</title>
        <authorList>
            <person name="Rongchong L."/>
        </authorList>
    </citation>
    <scope>NUCLEOTIDE SEQUENCE</scope>
    <source>
        <strain evidence="1">81SQS9</strain>
    </source>
</reference>
<keyword evidence="2" id="KW-1185">Reference proteome</keyword>
<keyword evidence="1" id="KW-0255">Endonuclease</keyword>
<protein>
    <submittedName>
        <fullName evidence="1">Dde superfamily endonuclease</fullName>
    </submittedName>
</protein>
<sequence>MAMSHTYRRLKHTYPSLPSLKFTDCFTGYPGSVSDARIFRNSYIFRQVQDNPGKYYAIIRCIYPLLNWCIPSYIERQPLTPAQRHFNKAHAKTRQVVTLFTRIAR</sequence>
<accession>A0ACB9SQP7</accession>
<gene>
    <name evidence="1" type="ORF">MML48_9g00000306</name>
</gene>
<comment type="caution">
    <text evidence="1">The sequence shown here is derived from an EMBL/GenBank/DDBJ whole genome shotgun (WGS) entry which is preliminary data.</text>
</comment>
<organism evidence="1 2">
    <name type="scientific">Holotrichia oblita</name>
    <name type="common">Chafer beetle</name>
    <dbReference type="NCBI Taxonomy" id="644536"/>
    <lineage>
        <taxon>Eukaryota</taxon>
        <taxon>Metazoa</taxon>
        <taxon>Ecdysozoa</taxon>
        <taxon>Arthropoda</taxon>
        <taxon>Hexapoda</taxon>
        <taxon>Insecta</taxon>
        <taxon>Pterygota</taxon>
        <taxon>Neoptera</taxon>
        <taxon>Endopterygota</taxon>
        <taxon>Coleoptera</taxon>
        <taxon>Polyphaga</taxon>
        <taxon>Scarabaeiformia</taxon>
        <taxon>Scarabaeidae</taxon>
        <taxon>Melolonthinae</taxon>
        <taxon>Holotrichia</taxon>
    </lineage>
</organism>
<proteinExistence type="predicted"/>
<evidence type="ECO:0000313" key="2">
    <source>
        <dbReference type="Proteomes" id="UP001056778"/>
    </source>
</evidence>
<keyword evidence="1" id="KW-0378">Hydrolase</keyword>
<keyword evidence="1" id="KW-0540">Nuclease</keyword>
<evidence type="ECO:0000313" key="1">
    <source>
        <dbReference type="EMBL" id="KAI4455746.1"/>
    </source>
</evidence>
<name>A0ACB9SQP7_HOLOL</name>
<dbReference type="EMBL" id="CM043023">
    <property type="protein sequence ID" value="KAI4455746.1"/>
    <property type="molecule type" value="Genomic_DNA"/>
</dbReference>
<dbReference type="Proteomes" id="UP001056778">
    <property type="component" value="Chromosome 9"/>
</dbReference>